<keyword evidence="2" id="KW-1003">Cell membrane</keyword>
<feature type="transmembrane region" description="Helical" evidence="6">
    <location>
        <begin position="48"/>
        <end position="68"/>
    </location>
</feature>
<evidence type="ECO:0000313" key="8">
    <source>
        <dbReference type="EMBL" id="MBB3222822.1"/>
    </source>
</evidence>
<evidence type="ECO:0000256" key="6">
    <source>
        <dbReference type="SAM" id="Phobius"/>
    </source>
</evidence>
<feature type="transmembrane region" description="Helical" evidence="6">
    <location>
        <begin position="80"/>
        <end position="99"/>
    </location>
</feature>
<evidence type="ECO:0000313" key="11">
    <source>
        <dbReference type="Proteomes" id="UP000584325"/>
    </source>
</evidence>
<feature type="transmembrane region" description="Helical" evidence="6">
    <location>
        <begin position="139"/>
        <end position="164"/>
    </location>
</feature>
<dbReference type="PANTHER" id="PTHR43124:SF3">
    <property type="entry name" value="CHLORAMPHENICOL EFFLUX PUMP RV0191"/>
    <property type="match status" value="1"/>
</dbReference>
<feature type="transmembrane region" description="Helical" evidence="6">
    <location>
        <begin position="362"/>
        <end position="381"/>
    </location>
</feature>
<keyword evidence="3 6" id="KW-0812">Transmembrane</keyword>
<feature type="transmembrane region" description="Helical" evidence="6">
    <location>
        <begin position="105"/>
        <end position="127"/>
    </location>
</feature>
<accession>A0A4P8HSV1</accession>
<feature type="transmembrane region" description="Helical" evidence="6">
    <location>
        <begin position="274"/>
        <end position="292"/>
    </location>
</feature>
<dbReference type="InterPro" id="IPR011701">
    <property type="entry name" value="MFS"/>
</dbReference>
<dbReference type="GO" id="GO:0022857">
    <property type="term" value="F:transmembrane transporter activity"/>
    <property type="evidence" value="ECO:0007669"/>
    <property type="project" value="InterPro"/>
</dbReference>
<evidence type="ECO:0000256" key="4">
    <source>
        <dbReference type="ARBA" id="ARBA00022989"/>
    </source>
</evidence>
<feature type="transmembrane region" description="Helical" evidence="6">
    <location>
        <begin position="170"/>
        <end position="193"/>
    </location>
</feature>
<dbReference type="Proteomes" id="UP000584325">
    <property type="component" value="Unassembled WGS sequence"/>
</dbReference>
<evidence type="ECO:0000256" key="5">
    <source>
        <dbReference type="ARBA" id="ARBA00023136"/>
    </source>
</evidence>
<dbReference type="PANTHER" id="PTHR43124">
    <property type="entry name" value="PURINE EFFLUX PUMP PBUE"/>
    <property type="match status" value="1"/>
</dbReference>
<dbReference type="GO" id="GO:0005886">
    <property type="term" value="C:plasma membrane"/>
    <property type="evidence" value="ECO:0007669"/>
    <property type="project" value="UniProtKB-SubCell"/>
</dbReference>
<keyword evidence="5 6" id="KW-0472">Membrane</keyword>
<dbReference type="CDD" id="cd17324">
    <property type="entry name" value="MFS_NepI_like"/>
    <property type="match status" value="1"/>
</dbReference>
<keyword evidence="10" id="KW-1185">Reference proteome</keyword>
<dbReference type="InterPro" id="IPR050189">
    <property type="entry name" value="MFS_Efflux_Transporters"/>
</dbReference>
<gene>
    <name evidence="9" type="ORF">FCL38_22805</name>
    <name evidence="8" type="ORF">FHS02_003660</name>
</gene>
<evidence type="ECO:0000256" key="2">
    <source>
        <dbReference type="ARBA" id="ARBA00022475"/>
    </source>
</evidence>
<organism evidence="8 11">
    <name type="scientific">Pseudoduganella umbonata</name>
    <dbReference type="NCBI Taxonomy" id="864828"/>
    <lineage>
        <taxon>Bacteria</taxon>
        <taxon>Pseudomonadati</taxon>
        <taxon>Pseudomonadota</taxon>
        <taxon>Betaproteobacteria</taxon>
        <taxon>Burkholderiales</taxon>
        <taxon>Oxalobacteraceae</taxon>
        <taxon>Telluria group</taxon>
        <taxon>Pseudoduganella</taxon>
    </lineage>
</organism>
<reference evidence="9 10" key="1">
    <citation type="submission" date="2019-05" db="EMBL/GenBank/DDBJ databases">
        <title>Draft Genome Sequences of Six Type Strains of the Genus Massilia.</title>
        <authorList>
            <person name="Miess H."/>
            <person name="Frediansyhah A."/>
            <person name="Gross H."/>
        </authorList>
    </citation>
    <scope>NUCLEOTIDE SEQUENCE [LARGE SCALE GENOMIC DNA]</scope>
    <source>
        <strain evidence="9 10">DSMZ 26121</strain>
    </source>
</reference>
<sequence>MSHPPDSARLPLAQLLALTMAAFITVVTEALPAGLMPQMSRGLAVSEAMIGQLVTAYALGTLLTAVPLTAATQAWRRRPLLLGAMTGFAVANTVTALSADFALTLAARFVAGISAGLLWALAAGYAARLVAPHLQGRAIAVAMAGIPVALSLGVPAGAFIGAAIGWRATFGIVTVLALGAVAWIAAAVPDFAGQPRGRGMTLRQVFLLPGVRAVLFVTLAYVLAHNVLYTYIAPFVAPAGLAPRLDAVLLLFGTTSLAGIWLTGMLIDRRLRELVLASTVLFGALVLALALFGTQPAVVWTAVALWGLAYGGVPTLFQTASAQAAGDAADVAQSMVVTIWNLAIAAAGAGGGLLLEMAGPEALPWALLALLIPALAVAWRASYGFPPVPRRAEAITAAGPRAAG</sequence>
<evidence type="ECO:0000256" key="1">
    <source>
        <dbReference type="ARBA" id="ARBA00004651"/>
    </source>
</evidence>
<dbReference type="Pfam" id="PF07690">
    <property type="entry name" value="MFS_1"/>
    <property type="match status" value="1"/>
</dbReference>
<dbReference type="RefSeq" id="WP_137315755.1">
    <property type="nucleotide sequence ID" value="NZ_CP040017.1"/>
</dbReference>
<keyword evidence="4 6" id="KW-1133">Transmembrane helix</keyword>
<evidence type="ECO:0000313" key="9">
    <source>
        <dbReference type="EMBL" id="QCP12959.1"/>
    </source>
</evidence>
<dbReference type="SUPFAM" id="SSF103473">
    <property type="entry name" value="MFS general substrate transporter"/>
    <property type="match status" value="1"/>
</dbReference>
<dbReference type="Gene3D" id="1.20.1250.20">
    <property type="entry name" value="MFS general substrate transporter like domains"/>
    <property type="match status" value="1"/>
</dbReference>
<name>A0A4P8HSV1_9BURK</name>
<protein>
    <submittedName>
        <fullName evidence="9">MFS transporter</fullName>
    </submittedName>
    <submittedName>
        <fullName evidence="8">Putative MFS family arabinose efflux permease</fullName>
    </submittedName>
</protein>
<comment type="subcellular location">
    <subcellularLocation>
        <location evidence="1">Cell membrane</location>
        <topology evidence="1">Multi-pass membrane protein</topology>
    </subcellularLocation>
</comment>
<evidence type="ECO:0000259" key="7">
    <source>
        <dbReference type="PROSITE" id="PS50850"/>
    </source>
</evidence>
<dbReference type="OrthoDB" id="7002695at2"/>
<dbReference type="InterPro" id="IPR036259">
    <property type="entry name" value="MFS_trans_sf"/>
</dbReference>
<feature type="transmembrane region" description="Helical" evidence="6">
    <location>
        <begin position="205"/>
        <end position="227"/>
    </location>
</feature>
<feature type="domain" description="Major facilitator superfamily (MFS) profile" evidence="7">
    <location>
        <begin position="14"/>
        <end position="390"/>
    </location>
</feature>
<proteinExistence type="predicted"/>
<dbReference type="EMBL" id="JACHXS010000007">
    <property type="protein sequence ID" value="MBB3222822.1"/>
    <property type="molecule type" value="Genomic_DNA"/>
</dbReference>
<reference evidence="8 11" key="2">
    <citation type="submission" date="2020-08" db="EMBL/GenBank/DDBJ databases">
        <title>Genomic Encyclopedia of Type Strains, Phase III (KMG-III): the genomes of soil and plant-associated and newly described type strains.</title>
        <authorList>
            <person name="Whitman W."/>
        </authorList>
    </citation>
    <scope>NUCLEOTIDE SEQUENCE [LARGE SCALE GENOMIC DNA]</scope>
    <source>
        <strain evidence="8 11">CECT 7753</strain>
    </source>
</reference>
<evidence type="ECO:0000256" key="3">
    <source>
        <dbReference type="ARBA" id="ARBA00022692"/>
    </source>
</evidence>
<dbReference type="EMBL" id="CP040017">
    <property type="protein sequence ID" value="QCP12959.1"/>
    <property type="molecule type" value="Genomic_DNA"/>
</dbReference>
<evidence type="ECO:0000313" key="10">
    <source>
        <dbReference type="Proteomes" id="UP000298763"/>
    </source>
</evidence>
<feature type="transmembrane region" description="Helical" evidence="6">
    <location>
        <begin position="247"/>
        <end position="267"/>
    </location>
</feature>
<feature type="transmembrane region" description="Helical" evidence="6">
    <location>
        <begin position="298"/>
        <end position="317"/>
    </location>
</feature>
<dbReference type="InterPro" id="IPR020846">
    <property type="entry name" value="MFS_dom"/>
</dbReference>
<dbReference type="AlphaFoldDB" id="A0A4P8HSV1"/>
<feature type="transmembrane region" description="Helical" evidence="6">
    <location>
        <begin position="329"/>
        <end position="350"/>
    </location>
</feature>
<dbReference type="Proteomes" id="UP000298763">
    <property type="component" value="Chromosome"/>
</dbReference>
<feature type="transmembrane region" description="Helical" evidence="6">
    <location>
        <begin position="12"/>
        <end position="36"/>
    </location>
</feature>
<dbReference type="PROSITE" id="PS50850">
    <property type="entry name" value="MFS"/>
    <property type="match status" value="1"/>
</dbReference>